<evidence type="ECO:0000313" key="32">
    <source>
        <dbReference type="EMBL" id="CCF56958.1"/>
    </source>
</evidence>
<dbReference type="GO" id="GO:0006310">
    <property type="term" value="P:DNA recombination"/>
    <property type="evidence" value="ECO:0007669"/>
    <property type="project" value="UniProtKB-KW"/>
</dbReference>
<dbReference type="InParanoid" id="H2ARF8"/>
<evidence type="ECO:0000313" key="33">
    <source>
        <dbReference type="Proteomes" id="UP000005220"/>
    </source>
</evidence>
<evidence type="ECO:0000259" key="31">
    <source>
        <dbReference type="PROSITE" id="PS50994"/>
    </source>
</evidence>
<evidence type="ECO:0000256" key="18">
    <source>
        <dbReference type="ARBA" id="ARBA00022908"/>
    </source>
</evidence>
<accession>H2ARF8</accession>
<dbReference type="PANTHER" id="PTHR42648:SF11">
    <property type="entry name" value="TRANSPOSON TY4-P GAG-POL POLYPROTEIN"/>
    <property type="match status" value="1"/>
</dbReference>
<dbReference type="GO" id="GO:0015074">
    <property type="term" value="P:DNA integration"/>
    <property type="evidence" value="ECO:0007669"/>
    <property type="project" value="UniProtKB-KW"/>
</dbReference>
<keyword evidence="21" id="KW-0917">Virion maturation</keyword>
<keyword evidence="12" id="KW-0547">Nucleotide-binding</keyword>
<evidence type="ECO:0000256" key="13">
    <source>
        <dbReference type="ARBA" id="ARBA00022759"/>
    </source>
</evidence>
<dbReference type="GO" id="GO:0005634">
    <property type="term" value="C:nucleus"/>
    <property type="evidence" value="ECO:0007669"/>
    <property type="project" value="UniProtKB-SubCell"/>
</dbReference>
<dbReference type="InterPro" id="IPR012337">
    <property type="entry name" value="RNaseH-like_sf"/>
</dbReference>
<dbReference type="GO" id="GO:0003887">
    <property type="term" value="F:DNA-directed DNA polymerase activity"/>
    <property type="evidence" value="ECO:0007669"/>
    <property type="project" value="UniProtKB-KW"/>
</dbReference>
<comment type="subcellular location">
    <subcellularLocation>
        <location evidence="4">Cytoplasm</location>
    </subcellularLocation>
    <subcellularLocation>
        <location evidence="3">Nucleus</location>
    </subcellularLocation>
</comment>
<dbReference type="GO" id="GO:0032196">
    <property type="term" value="P:transposition"/>
    <property type="evidence" value="ECO:0007669"/>
    <property type="project" value="UniProtKB-KW"/>
</dbReference>
<evidence type="ECO:0000256" key="16">
    <source>
        <dbReference type="ARBA" id="ARBA00022842"/>
    </source>
</evidence>
<keyword evidence="18" id="KW-0229">DNA integration</keyword>
<evidence type="ECO:0000256" key="11">
    <source>
        <dbReference type="ARBA" id="ARBA00022723"/>
    </source>
</evidence>
<dbReference type="KEGG" id="kaf:KAFR_0B06620"/>
<dbReference type="STRING" id="1071382.H2ARF8"/>
<evidence type="ECO:0000256" key="14">
    <source>
        <dbReference type="ARBA" id="ARBA00022801"/>
    </source>
</evidence>
<keyword evidence="6" id="KW-0815">Transposition</keyword>
<dbReference type="EMBL" id="HE650822">
    <property type="protein sequence ID" value="CCF56958.1"/>
    <property type="molecule type" value="Genomic_DNA"/>
</dbReference>
<keyword evidence="13" id="KW-0255">Endonuclease</keyword>
<feature type="region of interest" description="Disordered" evidence="30">
    <location>
        <begin position="405"/>
        <end position="437"/>
    </location>
</feature>
<feature type="region of interest" description="Disordered" evidence="30">
    <location>
        <begin position="128"/>
        <end position="170"/>
    </location>
</feature>
<organism evidence="32 33">
    <name type="scientific">Kazachstania africana (strain ATCC 22294 / BCRC 22015 / CBS 2517 / CECT 1963 / NBRC 1671 / NRRL Y-8276)</name>
    <name type="common">Yeast</name>
    <name type="synonym">Kluyveromyces africanus</name>
    <dbReference type="NCBI Taxonomy" id="1071382"/>
    <lineage>
        <taxon>Eukaryota</taxon>
        <taxon>Fungi</taxon>
        <taxon>Dikarya</taxon>
        <taxon>Ascomycota</taxon>
        <taxon>Saccharomycotina</taxon>
        <taxon>Saccharomycetes</taxon>
        <taxon>Saccharomycetales</taxon>
        <taxon>Saccharomycetaceae</taxon>
        <taxon>Kazachstania</taxon>
    </lineage>
</organism>
<dbReference type="GO" id="GO:0003723">
    <property type="term" value="F:RNA binding"/>
    <property type="evidence" value="ECO:0007669"/>
    <property type="project" value="UniProtKB-KW"/>
</dbReference>
<keyword evidence="15" id="KW-0067">ATP-binding</keyword>
<keyword evidence="10" id="KW-0540">Nuclease</keyword>
<keyword evidence="7" id="KW-1188">Viral release from host cell</keyword>
<evidence type="ECO:0000256" key="17">
    <source>
        <dbReference type="ARBA" id="ARBA00022884"/>
    </source>
</evidence>
<evidence type="ECO:0000256" key="10">
    <source>
        <dbReference type="ARBA" id="ARBA00022722"/>
    </source>
</evidence>
<evidence type="ECO:0000256" key="4">
    <source>
        <dbReference type="ARBA" id="ARBA00004496"/>
    </source>
</evidence>
<keyword evidence="22" id="KW-0238">DNA-binding</keyword>
<evidence type="ECO:0000256" key="29">
    <source>
        <dbReference type="ARBA" id="ARBA00049244"/>
    </source>
</evidence>
<evidence type="ECO:0000256" key="15">
    <source>
        <dbReference type="ARBA" id="ARBA00022840"/>
    </source>
</evidence>
<dbReference type="PANTHER" id="PTHR42648">
    <property type="entry name" value="TRANSPOSASE, PUTATIVE-RELATED"/>
    <property type="match status" value="1"/>
</dbReference>
<keyword evidence="20" id="KW-0239">DNA-directed DNA polymerase</keyword>
<dbReference type="HOGENOM" id="CLU_272495_0_0_1"/>
<dbReference type="PROSITE" id="PS50994">
    <property type="entry name" value="INTEGRASE"/>
    <property type="match status" value="1"/>
</dbReference>
<dbReference type="FunCoup" id="H2ARF8">
    <property type="interactions" value="649"/>
</dbReference>
<keyword evidence="19" id="KW-0695">RNA-directed DNA polymerase</keyword>
<dbReference type="GO" id="GO:0004523">
    <property type="term" value="F:RNA-DNA hybrid ribonuclease activity"/>
    <property type="evidence" value="ECO:0007669"/>
    <property type="project" value="UniProtKB-EC"/>
</dbReference>
<evidence type="ECO:0000256" key="30">
    <source>
        <dbReference type="SAM" id="MobiDB-lite"/>
    </source>
</evidence>
<evidence type="ECO:0000256" key="23">
    <source>
        <dbReference type="ARBA" id="ARBA00023172"/>
    </source>
</evidence>
<evidence type="ECO:0000256" key="25">
    <source>
        <dbReference type="ARBA" id="ARBA00025590"/>
    </source>
</evidence>
<comment type="catalytic activity">
    <reaction evidence="1">
        <text>Endonucleolytic cleavage to 5'-phosphomonoester.</text>
        <dbReference type="EC" id="3.1.26.4"/>
    </reaction>
</comment>
<feature type="region of interest" description="Disordered" evidence="30">
    <location>
        <begin position="936"/>
        <end position="973"/>
    </location>
</feature>
<dbReference type="OrthoDB" id="4037325at2759"/>
<evidence type="ECO:0000256" key="26">
    <source>
        <dbReference type="ARBA" id="ARBA00025615"/>
    </source>
</evidence>
<evidence type="ECO:0000256" key="1">
    <source>
        <dbReference type="ARBA" id="ARBA00000077"/>
    </source>
</evidence>
<dbReference type="GO" id="GO:0046872">
    <property type="term" value="F:metal ion binding"/>
    <property type="evidence" value="ECO:0007669"/>
    <property type="project" value="UniProtKB-KW"/>
</dbReference>
<evidence type="ECO:0000256" key="6">
    <source>
        <dbReference type="ARBA" id="ARBA00022578"/>
    </source>
</evidence>
<dbReference type="SUPFAM" id="SSF53098">
    <property type="entry name" value="Ribonuclease H-like"/>
    <property type="match status" value="1"/>
</dbReference>
<name>H2ARF8_KAZAF</name>
<dbReference type="Proteomes" id="UP000005220">
    <property type="component" value="Chromosome 2"/>
</dbReference>
<evidence type="ECO:0000256" key="28">
    <source>
        <dbReference type="ARBA" id="ARBA00048173"/>
    </source>
</evidence>
<feature type="compositionally biased region" description="Polar residues" evidence="30">
    <location>
        <begin position="150"/>
        <end position="170"/>
    </location>
</feature>
<reference evidence="32 33" key="1">
    <citation type="journal article" date="2011" name="Proc. Natl. Acad. Sci. U.S.A.">
        <title>Evolutionary erosion of yeast sex chromosomes by mating-type switching accidents.</title>
        <authorList>
            <person name="Gordon J.L."/>
            <person name="Armisen D."/>
            <person name="Proux-Wera E."/>
            <person name="Oheigeartaigh S.S."/>
            <person name="Byrne K.P."/>
            <person name="Wolfe K.H."/>
        </authorList>
    </citation>
    <scope>NUCLEOTIDE SEQUENCE [LARGE SCALE GENOMIC DNA]</scope>
    <source>
        <strain evidence="33">ATCC 22294 / BCRC 22015 / CBS 2517 / CECT 1963 / NBRC 1671 / NRRL Y-8276</strain>
    </source>
</reference>
<evidence type="ECO:0000256" key="3">
    <source>
        <dbReference type="ARBA" id="ARBA00004123"/>
    </source>
</evidence>
<keyword evidence="11" id="KW-0479">Metal-binding</keyword>
<keyword evidence="8" id="KW-0808">Transferase</keyword>
<dbReference type="GeneID" id="13884913"/>
<dbReference type="AlphaFoldDB" id="H2ARF8"/>
<evidence type="ECO:0000256" key="7">
    <source>
        <dbReference type="ARBA" id="ARBA00022612"/>
    </source>
</evidence>
<evidence type="ECO:0000256" key="22">
    <source>
        <dbReference type="ARBA" id="ARBA00023125"/>
    </source>
</evidence>
<proteinExistence type="predicted"/>
<keyword evidence="9" id="KW-0548">Nucleotidyltransferase</keyword>
<comment type="function">
    <text evidence="2">The aspartyl protease (PR) mediates the proteolytic cleavages of the Gag and Gag-Pol polyproteins after assembly of the VLP.</text>
</comment>
<keyword evidence="23" id="KW-0233">DNA recombination</keyword>
<evidence type="ECO:0000256" key="19">
    <source>
        <dbReference type="ARBA" id="ARBA00022918"/>
    </source>
</evidence>
<keyword evidence="17" id="KW-0694">RNA-binding</keyword>
<evidence type="ECO:0000256" key="8">
    <source>
        <dbReference type="ARBA" id="ARBA00022679"/>
    </source>
</evidence>
<evidence type="ECO:0000256" key="12">
    <source>
        <dbReference type="ARBA" id="ARBA00022741"/>
    </source>
</evidence>
<evidence type="ECO:0000256" key="24">
    <source>
        <dbReference type="ARBA" id="ARBA00023242"/>
    </source>
</evidence>
<evidence type="ECO:0000256" key="9">
    <source>
        <dbReference type="ARBA" id="ARBA00022695"/>
    </source>
</evidence>
<dbReference type="InterPro" id="IPR001584">
    <property type="entry name" value="Integrase_cat-core"/>
</dbReference>
<dbReference type="RefSeq" id="XP_003956093.1">
    <property type="nucleotide sequence ID" value="XM_003956044.1"/>
</dbReference>
<comment type="catalytic activity">
    <reaction evidence="28">
        <text>DNA(n) + a 2'-deoxyribonucleoside 5'-triphosphate = DNA(n+1) + diphosphate</text>
        <dbReference type="Rhea" id="RHEA:22508"/>
        <dbReference type="Rhea" id="RHEA-COMP:17339"/>
        <dbReference type="Rhea" id="RHEA-COMP:17340"/>
        <dbReference type="ChEBI" id="CHEBI:33019"/>
        <dbReference type="ChEBI" id="CHEBI:61560"/>
        <dbReference type="ChEBI" id="CHEBI:173112"/>
        <dbReference type="EC" id="2.7.7.49"/>
    </reaction>
</comment>
<evidence type="ECO:0000256" key="5">
    <source>
        <dbReference type="ARBA" id="ARBA00022490"/>
    </source>
</evidence>
<dbReference type="GO" id="GO:0005524">
    <property type="term" value="F:ATP binding"/>
    <property type="evidence" value="ECO:0007669"/>
    <property type="project" value="UniProtKB-KW"/>
</dbReference>
<keyword evidence="16" id="KW-0460">Magnesium</keyword>
<keyword evidence="14" id="KW-0378">Hydrolase</keyword>
<feature type="compositionally biased region" description="Low complexity" evidence="30">
    <location>
        <begin position="405"/>
        <end position="422"/>
    </location>
</feature>
<comment type="subunit">
    <text evidence="27">The capsid protein forms a homotrimer, from which the VLPs are assembled. The protease is a homodimer, whose active site consists of two apposed aspartic acid residues.</text>
</comment>
<feature type="compositionally biased region" description="Polar residues" evidence="30">
    <location>
        <begin position="963"/>
        <end position="973"/>
    </location>
</feature>
<evidence type="ECO:0000256" key="2">
    <source>
        <dbReference type="ARBA" id="ARBA00002180"/>
    </source>
</evidence>
<keyword evidence="5" id="KW-0963">Cytoplasm</keyword>
<protein>
    <recommendedName>
        <fullName evidence="31">Integrase catalytic domain-containing protein</fullName>
    </recommendedName>
</protein>
<dbReference type="Gene3D" id="3.30.420.10">
    <property type="entry name" value="Ribonuclease H-like superfamily/Ribonuclease H"/>
    <property type="match status" value="1"/>
</dbReference>
<gene>
    <name evidence="32" type="primary">KAFR0B06620</name>
    <name evidence="32" type="ORF">KAFR_0B06620</name>
</gene>
<feature type="region of interest" description="Disordered" evidence="30">
    <location>
        <begin position="1"/>
        <end position="24"/>
    </location>
</feature>
<comment type="function">
    <text evidence="25">Reverse transcriptase/ribonuclease H (RT) is a multifunctional enzyme that catalyzes the conversion of the retro-elements RNA genome into dsDNA within the VLP. The enzyme displays a DNA polymerase activity that can copy either DNA or RNA templates, and a ribonuclease H (RNase H) activity that cleaves the RNA strand of RNA-DNA heteroduplexes during plus-strand synthesis and hydrolyzes RNA primers. The conversion leads to a linear dsDNA copy of the retrotransposon that includes long terminal repeats (LTRs) at both ends.</text>
</comment>
<dbReference type="GO" id="GO:0003964">
    <property type="term" value="F:RNA-directed DNA polymerase activity"/>
    <property type="evidence" value="ECO:0007669"/>
    <property type="project" value="UniProtKB-KW"/>
</dbReference>
<dbReference type="InterPro" id="IPR036397">
    <property type="entry name" value="RNaseH_sf"/>
</dbReference>
<dbReference type="InterPro" id="IPR015820">
    <property type="entry name" value="TYA"/>
</dbReference>
<feature type="domain" description="Integrase catalytic" evidence="31">
    <location>
        <begin position="662"/>
        <end position="829"/>
    </location>
</feature>
<dbReference type="Pfam" id="PF01021">
    <property type="entry name" value="TYA"/>
    <property type="match status" value="1"/>
</dbReference>
<evidence type="ECO:0000256" key="20">
    <source>
        <dbReference type="ARBA" id="ARBA00022932"/>
    </source>
</evidence>
<dbReference type="GO" id="GO:0005737">
    <property type="term" value="C:cytoplasm"/>
    <property type="evidence" value="ECO:0007669"/>
    <property type="project" value="UniProtKB-SubCell"/>
</dbReference>
<evidence type="ECO:0000256" key="27">
    <source>
        <dbReference type="ARBA" id="ARBA00025973"/>
    </source>
</evidence>
<comment type="function">
    <text evidence="26">Integrase (IN) targets the VLP to the nucleus, where a subparticle preintegration complex (PIC) containing at least integrase and the newly synthesized dsDNA copy of the retrotransposon must transit the nuclear membrane. Once in the nucleus, integrase performs the integration of the dsDNA into the host genome.</text>
</comment>
<evidence type="ECO:0000256" key="21">
    <source>
        <dbReference type="ARBA" id="ARBA00023113"/>
    </source>
</evidence>
<keyword evidence="33" id="KW-1185">Reference proteome</keyword>
<dbReference type="GO" id="GO:0003677">
    <property type="term" value="F:DNA binding"/>
    <property type="evidence" value="ECO:0007669"/>
    <property type="project" value="UniProtKB-KW"/>
</dbReference>
<dbReference type="InterPro" id="IPR039537">
    <property type="entry name" value="Retrotran_Ty1/copia-like"/>
</dbReference>
<keyword evidence="24" id="KW-0539">Nucleus</keyword>
<comment type="catalytic activity">
    <reaction evidence="29">
        <text>DNA(n) + a 2'-deoxyribonucleoside 5'-triphosphate = DNA(n+1) + diphosphate</text>
        <dbReference type="Rhea" id="RHEA:22508"/>
        <dbReference type="Rhea" id="RHEA-COMP:17339"/>
        <dbReference type="Rhea" id="RHEA-COMP:17340"/>
        <dbReference type="ChEBI" id="CHEBI:33019"/>
        <dbReference type="ChEBI" id="CHEBI:61560"/>
        <dbReference type="ChEBI" id="CHEBI:173112"/>
        <dbReference type="EC" id="2.7.7.7"/>
    </reaction>
</comment>
<dbReference type="eggNOG" id="KOG0017">
    <property type="taxonomic scope" value="Eukaryota"/>
</dbReference>
<sequence length="1185" mass="133591">MSSISNTPREEKTSIGHGSAADDSFIFNETKSSKQAPFEANIEDISKGKKEHISKMPQMEYPYFQMDSNMPFMQPLMMPIPGYQMYCNPHPDMPSYGAPFAFGNQFLQVDPRWAQYQYGFQIPGKQVPVGAKESPSNQTSDTELAPDAGSETSFHSTSIPPSNAGTATETSFANHSSYSANAVNLTMVTTTDEFDTWLKKFCRFLKERNLGHAIPDKSGYTTEVLDHERAYIEQTFNYFVPAKHYAKWFKDLLYVHHLELSDAIMSALSKAEKSASGQDIHDELMNISYDGKMDVFVFKRKLQSLVKKAAEYDIIIPEWIITKRIVDNLKNQFKNVNDFYHSRMGKVSLDDVLVRINYLATEVINKPTPTTSSQSVNCGYCDKAGHTTKRCPDIKALKEFSETSSKASSKTAGKSTSKTSTTSKKRVHHIQTKTPDDAQCLRHNSELEPSLDDYVILDSGEEVSVVKDPKYIFCKNMNPIDKLFGAGNEELPVEASGTMAFKWLNKQSHSIRVLASKAATYNLVSWNALIKAGVIIDTRRSRLINKSDEVLAPLEMIGPYMCIHINHLLLPLGSTQKKSKGKISTSRVHNVSEKIPVEFLHRFFGHVNVKDIRKSVEKGMIQNITADKIDWRGIDKFQCKECLAGKMRRHKHTVGSRLKYQQFFEPFQYIHTDLFGPMSDVSATTPTYFISFVDENTRFRWVYPLRSKSAEHILLVFRKLVNFIRTQFSTKVKAFQMDRGSEYRNELLDDFFIDKGIKSIYNTAADSASNGVAERTNLLFLNDCRTLLKATNLPNNMWYHAVEFATLIRNTMINSSINDSPRAKAGLEGLDIKTILPFGQEVVVHNHDTDSKLKPRGDLGFALCPSKESFGYLIYVPSKHKVIDTTNYAIVKYSAAPVNNQVATVFDSLLSDYNEFVSESHTFADADDHELDHTSLGREDVSSLGGITEGFASGDDQTDEDSTPSQDSSDGVENISVQEITDIAEILDNQAPNKPYSDHLGEGEANDLVEDFPNGHEPSDIEPEIHEVGEPTDSGEGFSDNKKTTQIVPDNIIDDLVDIPVKSNLGGTNKIEILAEDKPLSSLAIHSNKRRIKRKIEFSHDEEHRPTTRRGVHLVHAIKAARYKRPPTNKPSLNFWEAISDNENEDDRKLYLNAYGKEIGQILVRFALYPRNKSFRYPKYVSPDL</sequence>